<accession>A0A8K0USH1</accession>
<proteinExistence type="predicted"/>
<protein>
    <submittedName>
        <fullName evidence="1">Uncharacterized protein</fullName>
    </submittedName>
</protein>
<gene>
    <name evidence="1" type="ORF">BXZ70DRAFT_891623</name>
</gene>
<evidence type="ECO:0000313" key="2">
    <source>
        <dbReference type="Proteomes" id="UP000813824"/>
    </source>
</evidence>
<name>A0A8K0USH1_9AGAR</name>
<reference evidence="1" key="1">
    <citation type="journal article" date="2021" name="New Phytol.">
        <title>Evolutionary innovations through gain and loss of genes in the ectomycorrhizal Boletales.</title>
        <authorList>
            <person name="Wu G."/>
            <person name="Miyauchi S."/>
            <person name="Morin E."/>
            <person name="Kuo A."/>
            <person name="Drula E."/>
            <person name="Varga T."/>
            <person name="Kohler A."/>
            <person name="Feng B."/>
            <person name="Cao Y."/>
            <person name="Lipzen A."/>
            <person name="Daum C."/>
            <person name="Hundley H."/>
            <person name="Pangilinan J."/>
            <person name="Johnson J."/>
            <person name="Barry K."/>
            <person name="LaButti K."/>
            <person name="Ng V."/>
            <person name="Ahrendt S."/>
            <person name="Min B."/>
            <person name="Choi I.G."/>
            <person name="Park H."/>
            <person name="Plett J.M."/>
            <person name="Magnuson J."/>
            <person name="Spatafora J.W."/>
            <person name="Nagy L.G."/>
            <person name="Henrissat B."/>
            <person name="Grigoriev I.V."/>
            <person name="Yang Z.L."/>
            <person name="Xu J."/>
            <person name="Martin F.M."/>
        </authorList>
    </citation>
    <scope>NUCLEOTIDE SEQUENCE</scope>
    <source>
        <strain evidence="1">KKN 215</strain>
    </source>
</reference>
<dbReference type="AlphaFoldDB" id="A0A8K0USH1"/>
<sequence length="290" mass="32758">MLWTEDLPQWTDRRPSSEFISPRVPYDYDRLLDWCYVGPNLDSRNKFETDMVFLREQRQAGVAEEEDSVVQALFRVQGFVKSVELGLVGNWNGVEAACYRAVQSLTIEGSDQTVPFSVQRRGLLSVRRMAAESVALGTDDVLDLGETELTFHRKVFRKCKQRGRHAHPMKLSHEDSNHENSLRRVQDRWVIADALPVLRMDGNGVTAPTTRMAVKVGDFVDVTIMPTILTSGARTGSVRSFAFSLDRVIVLRPAVRMVMDVPNTATKKASSTGNVHSHCWFLNFIPFSAR</sequence>
<dbReference type="Proteomes" id="UP000813824">
    <property type="component" value="Unassembled WGS sequence"/>
</dbReference>
<keyword evidence="2" id="KW-1185">Reference proteome</keyword>
<dbReference type="EMBL" id="JAEVFJ010000012">
    <property type="protein sequence ID" value="KAH8101602.1"/>
    <property type="molecule type" value="Genomic_DNA"/>
</dbReference>
<evidence type="ECO:0000313" key="1">
    <source>
        <dbReference type="EMBL" id="KAH8101602.1"/>
    </source>
</evidence>
<comment type="caution">
    <text evidence="1">The sequence shown here is derived from an EMBL/GenBank/DDBJ whole genome shotgun (WGS) entry which is preliminary data.</text>
</comment>
<organism evidence="1 2">
    <name type="scientific">Cristinia sonorae</name>
    <dbReference type="NCBI Taxonomy" id="1940300"/>
    <lineage>
        <taxon>Eukaryota</taxon>
        <taxon>Fungi</taxon>
        <taxon>Dikarya</taxon>
        <taxon>Basidiomycota</taxon>
        <taxon>Agaricomycotina</taxon>
        <taxon>Agaricomycetes</taxon>
        <taxon>Agaricomycetidae</taxon>
        <taxon>Agaricales</taxon>
        <taxon>Pleurotineae</taxon>
        <taxon>Stephanosporaceae</taxon>
        <taxon>Cristinia</taxon>
    </lineage>
</organism>
<dbReference type="OrthoDB" id="2743427at2759"/>